<evidence type="ECO:0000313" key="3">
    <source>
        <dbReference type="EMBL" id="KDQ52793.1"/>
    </source>
</evidence>
<proteinExistence type="predicted"/>
<feature type="compositionally biased region" description="Basic residues" evidence="1">
    <location>
        <begin position="1"/>
        <end position="16"/>
    </location>
</feature>
<dbReference type="AlphaFoldDB" id="A0A067PD00"/>
<evidence type="ECO:0008006" key="5">
    <source>
        <dbReference type="Google" id="ProtNLM"/>
    </source>
</evidence>
<keyword evidence="4" id="KW-1185">Reference proteome</keyword>
<dbReference type="EMBL" id="KL197737">
    <property type="protein sequence ID" value="KDQ52793.1"/>
    <property type="molecule type" value="Genomic_DNA"/>
</dbReference>
<feature type="compositionally biased region" description="Basic and acidic residues" evidence="1">
    <location>
        <begin position="175"/>
        <end position="190"/>
    </location>
</feature>
<dbReference type="HOGENOM" id="CLU_065000_1_0_1"/>
<dbReference type="Proteomes" id="UP000027265">
    <property type="component" value="Unassembled WGS sequence"/>
</dbReference>
<feature type="region of interest" description="Disordered" evidence="1">
    <location>
        <begin position="1"/>
        <end position="29"/>
    </location>
</feature>
<feature type="region of interest" description="Disordered" evidence="1">
    <location>
        <begin position="173"/>
        <end position="211"/>
    </location>
</feature>
<keyword evidence="2" id="KW-1133">Transmembrane helix</keyword>
<feature type="transmembrane region" description="Helical" evidence="2">
    <location>
        <begin position="238"/>
        <end position="260"/>
    </location>
</feature>
<evidence type="ECO:0000313" key="4">
    <source>
        <dbReference type="Proteomes" id="UP000027265"/>
    </source>
</evidence>
<protein>
    <recommendedName>
        <fullName evidence="5">Transmembrane protein</fullName>
    </recommendedName>
</protein>
<gene>
    <name evidence="3" type="ORF">JAAARDRAFT_39781</name>
</gene>
<dbReference type="InParanoid" id="A0A067PD00"/>
<organism evidence="3 4">
    <name type="scientific">Jaapia argillacea MUCL 33604</name>
    <dbReference type="NCBI Taxonomy" id="933084"/>
    <lineage>
        <taxon>Eukaryota</taxon>
        <taxon>Fungi</taxon>
        <taxon>Dikarya</taxon>
        <taxon>Basidiomycota</taxon>
        <taxon>Agaricomycotina</taxon>
        <taxon>Agaricomycetes</taxon>
        <taxon>Agaricomycetidae</taxon>
        <taxon>Jaapiales</taxon>
        <taxon>Jaapiaceae</taxon>
        <taxon>Jaapia</taxon>
    </lineage>
</organism>
<keyword evidence="2" id="KW-0812">Transmembrane</keyword>
<name>A0A067PD00_9AGAM</name>
<sequence>MAHLTKRQTFPHKLSSRSHGNNGTQAGSVQVTFNGAPTYAEPRQYTGQLHERLTSLDRSKTQEEQDHDDEAAKRKAMKELVQSWMDRLQLISLITTFFASVESVLVGSAIPDDPRKASASLKLADASLLGALVMHSSAAVISFLAAFLLIRFKLTEAKKQEAKITGLVQSPVSLEKNDSNNEGTDNERDSNQSSARNPEAPQPRTSEPPLFSSDPHLETVGLFHPQPQAHLLSRCHALCIWLASGGFILALVGIVAMSWSLMPRSVATFTSACMIVCIVGAVVVFIGV</sequence>
<reference evidence="4" key="1">
    <citation type="journal article" date="2014" name="Proc. Natl. Acad. Sci. U.S.A.">
        <title>Extensive sampling of basidiomycete genomes demonstrates inadequacy of the white-rot/brown-rot paradigm for wood decay fungi.</title>
        <authorList>
            <person name="Riley R."/>
            <person name="Salamov A.A."/>
            <person name="Brown D.W."/>
            <person name="Nagy L.G."/>
            <person name="Floudas D."/>
            <person name="Held B.W."/>
            <person name="Levasseur A."/>
            <person name="Lombard V."/>
            <person name="Morin E."/>
            <person name="Otillar R."/>
            <person name="Lindquist E.A."/>
            <person name="Sun H."/>
            <person name="LaButti K.M."/>
            <person name="Schmutz J."/>
            <person name="Jabbour D."/>
            <person name="Luo H."/>
            <person name="Baker S.E."/>
            <person name="Pisabarro A.G."/>
            <person name="Walton J.D."/>
            <person name="Blanchette R.A."/>
            <person name="Henrissat B."/>
            <person name="Martin F."/>
            <person name="Cullen D."/>
            <person name="Hibbett D.S."/>
            <person name="Grigoriev I.V."/>
        </authorList>
    </citation>
    <scope>NUCLEOTIDE SEQUENCE [LARGE SCALE GENOMIC DNA]</scope>
    <source>
        <strain evidence="4">MUCL 33604</strain>
    </source>
</reference>
<feature type="compositionally biased region" description="Polar residues" evidence="1">
    <location>
        <begin position="17"/>
        <end position="29"/>
    </location>
</feature>
<dbReference type="OrthoDB" id="2653987at2759"/>
<feature type="transmembrane region" description="Helical" evidence="2">
    <location>
        <begin position="130"/>
        <end position="150"/>
    </location>
</feature>
<accession>A0A067PD00</accession>
<evidence type="ECO:0000256" key="2">
    <source>
        <dbReference type="SAM" id="Phobius"/>
    </source>
</evidence>
<feature type="transmembrane region" description="Helical" evidence="2">
    <location>
        <begin position="266"/>
        <end position="286"/>
    </location>
</feature>
<feature type="transmembrane region" description="Helical" evidence="2">
    <location>
        <begin position="90"/>
        <end position="110"/>
    </location>
</feature>
<evidence type="ECO:0000256" key="1">
    <source>
        <dbReference type="SAM" id="MobiDB-lite"/>
    </source>
</evidence>
<keyword evidence="2" id="KW-0472">Membrane</keyword>